<evidence type="ECO:0000256" key="2">
    <source>
        <dbReference type="SAM" id="Phobius"/>
    </source>
</evidence>
<dbReference type="GO" id="GO:0008191">
    <property type="term" value="F:metalloendopeptidase inhibitor activity"/>
    <property type="evidence" value="ECO:0007669"/>
    <property type="project" value="TreeGrafter"/>
</dbReference>
<keyword evidence="2" id="KW-0472">Membrane</keyword>
<reference evidence="3" key="3">
    <citation type="submission" date="2025-09" db="UniProtKB">
        <authorList>
            <consortium name="Ensembl"/>
        </authorList>
    </citation>
    <scope>IDENTIFICATION</scope>
</reference>
<gene>
    <name evidence="3" type="primary">LOC113896117</name>
</gene>
<dbReference type="PANTHER" id="PTHR15190:SF1">
    <property type="entry name" value="BONE MARROW STROMAL ANTIGEN 2"/>
    <property type="match status" value="1"/>
</dbReference>
<keyword evidence="2" id="KW-1133">Transmembrane helix</keyword>
<sequence>MTWRREAGQDLMESVLTTLPPSRNSHPATPANRWRVRPRAGRMTEISRPVLMDTEEDMSEFVMPIDKEKDSSESALCGRKLPLWLGLLLLLAAVGLLVPMIYFAVIANSKACVDGLQAQKECQEVNQHVQRQLTQAQELLNEKKAEAATCKQAVVTLRDSLKTEQARVEELQGELATLNQQLHDLSEKLRRKSEASAEDYPSRFSVLFFPAFLAGVVMTAGVLITCKCLKK</sequence>
<protein>
    <recommendedName>
        <fullName evidence="5">Bone marrow stromal antigen 2</fullName>
    </recommendedName>
</protein>
<dbReference type="GO" id="GO:0005794">
    <property type="term" value="C:Golgi apparatus"/>
    <property type="evidence" value="ECO:0007669"/>
    <property type="project" value="TreeGrafter"/>
</dbReference>
<dbReference type="Pfam" id="PF16716">
    <property type="entry name" value="BST2"/>
    <property type="match status" value="1"/>
</dbReference>
<reference evidence="3" key="2">
    <citation type="submission" date="2025-08" db="UniProtKB">
        <authorList>
            <consortium name="Ensembl"/>
        </authorList>
    </citation>
    <scope>IDENTIFICATION</scope>
</reference>
<organism evidence="3 4">
    <name type="scientific">Bos indicus x Bos taurus</name>
    <name type="common">Hybrid cattle</name>
    <dbReference type="NCBI Taxonomy" id="30522"/>
    <lineage>
        <taxon>Eukaryota</taxon>
        <taxon>Metazoa</taxon>
        <taxon>Chordata</taxon>
        <taxon>Craniata</taxon>
        <taxon>Vertebrata</taxon>
        <taxon>Euteleostomi</taxon>
        <taxon>Mammalia</taxon>
        <taxon>Eutheria</taxon>
        <taxon>Laurasiatheria</taxon>
        <taxon>Artiodactyla</taxon>
        <taxon>Ruminantia</taxon>
        <taxon>Pecora</taxon>
        <taxon>Bovidae</taxon>
        <taxon>Bovinae</taxon>
        <taxon>Bos</taxon>
    </lineage>
</organism>
<evidence type="ECO:0000256" key="1">
    <source>
        <dbReference type="SAM" id="Coils"/>
    </source>
</evidence>
<dbReference type="Proteomes" id="UP000314981">
    <property type="component" value="Chromosome 7"/>
</dbReference>
<accession>A0A4W2DHR2</accession>
<evidence type="ECO:0000313" key="4">
    <source>
        <dbReference type="Proteomes" id="UP000314981"/>
    </source>
</evidence>
<dbReference type="Ensembl" id="ENSBIXT00000039343.1">
    <property type="protein sequence ID" value="ENSBIXP00000023668.1"/>
    <property type="gene ID" value="ENSBIXG00000026089.1"/>
</dbReference>
<evidence type="ECO:0008006" key="5">
    <source>
        <dbReference type="Google" id="ProtNLM"/>
    </source>
</evidence>
<dbReference type="GO" id="GO:0051607">
    <property type="term" value="P:defense response to virus"/>
    <property type="evidence" value="ECO:0007669"/>
    <property type="project" value="InterPro"/>
</dbReference>
<dbReference type="GO" id="GO:0045087">
    <property type="term" value="P:innate immune response"/>
    <property type="evidence" value="ECO:0007669"/>
    <property type="project" value="TreeGrafter"/>
</dbReference>
<proteinExistence type="predicted"/>
<feature type="transmembrane region" description="Helical" evidence="2">
    <location>
        <begin position="206"/>
        <end position="226"/>
    </location>
</feature>
<dbReference type="PANTHER" id="PTHR15190">
    <property type="entry name" value="BONE MARROW STROMAL ANTIGEN 2"/>
    <property type="match status" value="1"/>
</dbReference>
<keyword evidence="4" id="KW-1185">Reference proteome</keyword>
<feature type="transmembrane region" description="Helical" evidence="2">
    <location>
        <begin position="83"/>
        <end position="105"/>
    </location>
</feature>
<dbReference type="AlphaFoldDB" id="A0A4W2DHR2"/>
<dbReference type="Gene3D" id="1.20.5.1700">
    <property type="match status" value="1"/>
</dbReference>
<feature type="coiled-coil region" evidence="1">
    <location>
        <begin position="122"/>
        <end position="195"/>
    </location>
</feature>
<evidence type="ECO:0000313" key="3">
    <source>
        <dbReference type="Ensembl" id="ENSBIXP00000023668.1"/>
    </source>
</evidence>
<dbReference type="STRING" id="30522.A0A4W2DHR2"/>
<keyword evidence="2" id="KW-0812">Transmembrane</keyword>
<keyword evidence="1" id="KW-0175">Coiled coil</keyword>
<dbReference type="InterPro" id="IPR024886">
    <property type="entry name" value="BST2"/>
</dbReference>
<reference evidence="3 4" key="1">
    <citation type="submission" date="2018-11" db="EMBL/GenBank/DDBJ databases">
        <title>Haplotype-resolved cattle genomes.</title>
        <authorList>
            <person name="Low W.Y."/>
            <person name="Tearle R."/>
            <person name="Bickhart D.M."/>
            <person name="Rosen B.D."/>
            <person name="Koren S."/>
            <person name="Rhie A."/>
            <person name="Hiendleder S."/>
            <person name="Phillippy A.M."/>
            <person name="Smith T.P.L."/>
            <person name="Williams J.L."/>
        </authorList>
    </citation>
    <scope>NUCLEOTIDE SEQUENCE [LARGE SCALE GENOMIC DNA]</scope>
</reference>
<name>A0A4W2DHR2_BOBOX</name>
<dbReference type="GO" id="GO:0009986">
    <property type="term" value="C:cell surface"/>
    <property type="evidence" value="ECO:0007669"/>
    <property type="project" value="TreeGrafter"/>
</dbReference>